<dbReference type="InterPro" id="IPR037883">
    <property type="entry name" value="Knr4/Smi1-like_sf"/>
</dbReference>
<dbReference type="Gene3D" id="3.40.1580.10">
    <property type="entry name" value="SMI1/KNR4-like"/>
    <property type="match status" value="1"/>
</dbReference>
<dbReference type="PANTHER" id="PTHR12697:SF5">
    <property type="entry name" value="DEOXYHYPUSINE HYDROXYLASE"/>
    <property type="match status" value="1"/>
</dbReference>
<dbReference type="PANTHER" id="PTHR12697">
    <property type="entry name" value="PBS LYASE HEAT-LIKE PROTEIN"/>
    <property type="match status" value="1"/>
</dbReference>
<evidence type="ECO:0000313" key="3">
    <source>
        <dbReference type="Proteomes" id="UP000320421"/>
    </source>
</evidence>
<protein>
    <submittedName>
        <fullName evidence="2">HEAT repeat protein</fullName>
    </submittedName>
</protein>
<dbReference type="Pfam" id="PF13646">
    <property type="entry name" value="HEAT_2"/>
    <property type="match status" value="2"/>
</dbReference>
<proteinExistence type="predicted"/>
<dbReference type="InterPro" id="IPR016024">
    <property type="entry name" value="ARM-type_fold"/>
</dbReference>
<dbReference type="OrthoDB" id="292716at2"/>
<dbReference type="SUPFAM" id="SSF160631">
    <property type="entry name" value="SMI1/KNR4-like"/>
    <property type="match status" value="1"/>
</dbReference>
<dbReference type="SMART" id="SM00860">
    <property type="entry name" value="SMI1_KNR4"/>
    <property type="match status" value="1"/>
</dbReference>
<dbReference type="Pfam" id="PF09346">
    <property type="entry name" value="SMI1_KNR4"/>
    <property type="match status" value="1"/>
</dbReference>
<dbReference type="AlphaFoldDB" id="A0A517PFW5"/>
<dbReference type="EMBL" id="CP036266">
    <property type="protein sequence ID" value="QDT18277.1"/>
    <property type="molecule type" value="Genomic_DNA"/>
</dbReference>
<dbReference type="SUPFAM" id="SSF48371">
    <property type="entry name" value="ARM repeat"/>
    <property type="match status" value="1"/>
</dbReference>
<gene>
    <name evidence="2" type="ORF">HG66A1_00360</name>
</gene>
<evidence type="ECO:0000259" key="1">
    <source>
        <dbReference type="SMART" id="SM00860"/>
    </source>
</evidence>
<organism evidence="2 3">
    <name type="scientific">Gimesia chilikensis</name>
    <dbReference type="NCBI Taxonomy" id="2605989"/>
    <lineage>
        <taxon>Bacteria</taxon>
        <taxon>Pseudomonadati</taxon>
        <taxon>Planctomycetota</taxon>
        <taxon>Planctomycetia</taxon>
        <taxon>Planctomycetales</taxon>
        <taxon>Planctomycetaceae</taxon>
        <taxon>Gimesia</taxon>
    </lineage>
</organism>
<reference evidence="2 3" key="1">
    <citation type="submission" date="2019-02" db="EMBL/GenBank/DDBJ databases">
        <title>Deep-cultivation of Planctomycetes and their phenomic and genomic characterization uncovers novel biology.</title>
        <authorList>
            <person name="Wiegand S."/>
            <person name="Jogler M."/>
            <person name="Boedeker C."/>
            <person name="Pinto D."/>
            <person name="Vollmers J."/>
            <person name="Rivas-Marin E."/>
            <person name="Kohn T."/>
            <person name="Peeters S.H."/>
            <person name="Heuer A."/>
            <person name="Rast P."/>
            <person name="Oberbeckmann S."/>
            <person name="Bunk B."/>
            <person name="Jeske O."/>
            <person name="Meyerdierks A."/>
            <person name="Storesund J.E."/>
            <person name="Kallscheuer N."/>
            <person name="Luecker S."/>
            <person name="Lage O.M."/>
            <person name="Pohl T."/>
            <person name="Merkel B.J."/>
            <person name="Hornburger P."/>
            <person name="Mueller R.-W."/>
            <person name="Bruemmer F."/>
            <person name="Labrenz M."/>
            <person name="Spormann A.M."/>
            <person name="Op den Camp H."/>
            <person name="Overmann J."/>
            <person name="Amann R."/>
            <person name="Jetten M.S.M."/>
            <person name="Mascher T."/>
            <person name="Medema M.H."/>
            <person name="Devos D.P."/>
            <person name="Kaster A.-K."/>
            <person name="Ovreas L."/>
            <person name="Rohde M."/>
            <person name="Galperin M.Y."/>
            <person name="Jogler C."/>
        </authorList>
    </citation>
    <scope>NUCLEOTIDE SEQUENCE [LARGE SCALE GENOMIC DNA]</scope>
    <source>
        <strain evidence="2 3">HG66A1</strain>
    </source>
</reference>
<dbReference type="Gene3D" id="1.25.10.10">
    <property type="entry name" value="Leucine-rich Repeat Variant"/>
    <property type="match status" value="2"/>
</dbReference>
<dbReference type="InterPro" id="IPR011989">
    <property type="entry name" value="ARM-like"/>
</dbReference>
<sequence>MITGVHNERKCLNCSLVQKMREEQSIAAEPVLALSCLCEEQVICPAVFSISLTKRNRPANQNHKPMKSSHQEQIDRILEKLSQVRAQGLSCFGSDQHHFELNPPIQERLLLEFENEYRVKLPDEFRAFLLYAGNGGAGPYYGIAPLPIIRSKILDWPFEEPFEKVLDLPCPLYFRMKQASDWESEFGETDPYQGTMYIGTQGCSYYMLLIVTGEFRGRVVYVNDDDGSTPFITHEPDFLTWYERWLDELLAGQVSDWFGRSRGGTEAELRALLENPETSAADKADAIRAFWRFPDNSAETLELIPTFLSETDPDIRASACWMIRHFKLRGAEEAVAEQLSDPSPEVRQAVILTLMSFDPARWSEKVFSCLQDDDLDVTEIAFRTLQDAKQFSRFDLLDLVLVPPNESILLHALDGIEWKSEDQELLLRLLEYQNEKVRYDATLGLRDIRAWEAIETVIAVLEHETDSLVRGSILQMLGELDSVASRETLLAWMVKGDEVERMHAYEGLNKLGDERAKPLFQQLKQEKEHATQNDNTPDESVFQNRHWWWPWK</sequence>
<feature type="domain" description="Knr4/Smi1-like" evidence="1">
    <location>
        <begin position="104"/>
        <end position="252"/>
    </location>
</feature>
<dbReference type="GO" id="GO:0016491">
    <property type="term" value="F:oxidoreductase activity"/>
    <property type="evidence" value="ECO:0007669"/>
    <property type="project" value="TreeGrafter"/>
</dbReference>
<dbReference type="InterPro" id="IPR018958">
    <property type="entry name" value="Knr4/Smi1-like_dom"/>
</dbReference>
<accession>A0A517PFW5</accession>
<keyword evidence="3" id="KW-1185">Reference proteome</keyword>
<name>A0A517PFW5_9PLAN</name>
<evidence type="ECO:0000313" key="2">
    <source>
        <dbReference type="EMBL" id="QDT18277.1"/>
    </source>
</evidence>
<dbReference type="Proteomes" id="UP000320421">
    <property type="component" value="Chromosome"/>
</dbReference>